<accession>A0A813UQS8</accession>
<dbReference type="Gene3D" id="3.20.80.10">
    <property type="entry name" value="Regulatory factor, effector binding domain"/>
    <property type="match status" value="1"/>
</dbReference>
<comment type="caution">
    <text evidence="3">The sequence shown here is derived from an EMBL/GenBank/DDBJ whole genome shotgun (WGS) entry which is preliminary data.</text>
</comment>
<comment type="similarity">
    <text evidence="1">Belongs to the HEBP family.</text>
</comment>
<dbReference type="SUPFAM" id="SSF55136">
    <property type="entry name" value="Probable bacterial effector-binding domain"/>
    <property type="match status" value="1"/>
</dbReference>
<evidence type="ECO:0000313" key="3">
    <source>
        <dbReference type="EMBL" id="CAF0833382.1"/>
    </source>
</evidence>
<dbReference type="PANTHER" id="PTHR11220:SF58">
    <property type="entry name" value="SOUL HEME-BINDING FAMILY PROTEIN"/>
    <property type="match status" value="1"/>
</dbReference>
<dbReference type="AlphaFoldDB" id="A0A813UQS8"/>
<feature type="chain" id="PRO_5032840414" description="SOUL heme-binding protein" evidence="2">
    <location>
        <begin position="22"/>
        <end position="215"/>
    </location>
</feature>
<sequence>MHSMIIVISFLAIASFHLALANPSSQLFGTINSETPPFDIVSKGSKYEVRRYRSQLWAQVDYTVEASTDFGDKLSIGFRPLFQYITGKNEQKQKIPMTIPVIMQQLDSDSGRRRMAFIMPASQFSTLDQLPKPIDTNVKLVAINDPLLLACIKFNMNLTSKRVTARETELRKATEVDHIQLINEQASIRVGGYNPPWTLPWFRTNDLCIPLVNQA</sequence>
<reference evidence="3" key="1">
    <citation type="submission" date="2021-02" db="EMBL/GenBank/DDBJ databases">
        <authorList>
            <person name="Nowell W R."/>
        </authorList>
    </citation>
    <scope>NUCLEOTIDE SEQUENCE</scope>
</reference>
<evidence type="ECO:0000256" key="1">
    <source>
        <dbReference type="ARBA" id="ARBA00009817"/>
    </source>
</evidence>
<protein>
    <recommendedName>
        <fullName evidence="5">SOUL heme-binding protein</fullName>
    </recommendedName>
</protein>
<evidence type="ECO:0008006" key="5">
    <source>
        <dbReference type="Google" id="ProtNLM"/>
    </source>
</evidence>
<dbReference type="Proteomes" id="UP000663870">
    <property type="component" value="Unassembled WGS sequence"/>
</dbReference>
<dbReference type="PANTHER" id="PTHR11220">
    <property type="entry name" value="HEME-BINDING PROTEIN-RELATED"/>
    <property type="match status" value="1"/>
</dbReference>
<feature type="signal peptide" evidence="2">
    <location>
        <begin position="1"/>
        <end position="21"/>
    </location>
</feature>
<evidence type="ECO:0000256" key="2">
    <source>
        <dbReference type="SAM" id="SignalP"/>
    </source>
</evidence>
<proteinExistence type="inferred from homology"/>
<keyword evidence="2" id="KW-0732">Signal</keyword>
<dbReference type="InterPro" id="IPR011256">
    <property type="entry name" value="Reg_factor_effector_dom_sf"/>
</dbReference>
<name>A0A813UQS8_9BILA</name>
<gene>
    <name evidence="3" type="ORF">JXQ802_LOCUS5807</name>
</gene>
<dbReference type="Pfam" id="PF04832">
    <property type="entry name" value="SOUL"/>
    <property type="match status" value="1"/>
</dbReference>
<organism evidence="3 4">
    <name type="scientific">Rotaria sordida</name>
    <dbReference type="NCBI Taxonomy" id="392033"/>
    <lineage>
        <taxon>Eukaryota</taxon>
        <taxon>Metazoa</taxon>
        <taxon>Spiralia</taxon>
        <taxon>Gnathifera</taxon>
        <taxon>Rotifera</taxon>
        <taxon>Eurotatoria</taxon>
        <taxon>Bdelloidea</taxon>
        <taxon>Philodinida</taxon>
        <taxon>Philodinidae</taxon>
        <taxon>Rotaria</taxon>
    </lineage>
</organism>
<dbReference type="InterPro" id="IPR006917">
    <property type="entry name" value="SOUL_heme-bd"/>
</dbReference>
<keyword evidence="4" id="KW-1185">Reference proteome</keyword>
<evidence type="ECO:0000313" key="4">
    <source>
        <dbReference type="Proteomes" id="UP000663870"/>
    </source>
</evidence>
<dbReference type="EMBL" id="CAJNOL010000088">
    <property type="protein sequence ID" value="CAF0833382.1"/>
    <property type="molecule type" value="Genomic_DNA"/>
</dbReference>